<dbReference type="InterPro" id="IPR005467">
    <property type="entry name" value="His_kinase_dom"/>
</dbReference>
<keyword evidence="9" id="KW-1185">Reference proteome</keyword>
<dbReference type="InterPro" id="IPR036097">
    <property type="entry name" value="HisK_dim/P_sf"/>
</dbReference>
<dbReference type="InterPro" id="IPR001789">
    <property type="entry name" value="Sig_transdc_resp-reg_receiver"/>
</dbReference>
<dbReference type="PROSITE" id="PS50109">
    <property type="entry name" value="HIS_KIN"/>
    <property type="match status" value="1"/>
</dbReference>
<evidence type="ECO:0000256" key="3">
    <source>
        <dbReference type="ARBA" id="ARBA00022553"/>
    </source>
</evidence>
<dbReference type="Gene3D" id="3.40.50.2300">
    <property type="match status" value="2"/>
</dbReference>
<evidence type="ECO:0000259" key="6">
    <source>
        <dbReference type="PROSITE" id="PS50110"/>
    </source>
</evidence>
<dbReference type="InterPro" id="IPR004358">
    <property type="entry name" value="Sig_transdc_His_kin-like_C"/>
</dbReference>
<organism evidence="8 9">
    <name type="scientific">Pulveribacter suum</name>
    <dbReference type="NCBI Taxonomy" id="2116657"/>
    <lineage>
        <taxon>Bacteria</taxon>
        <taxon>Pseudomonadati</taxon>
        <taxon>Pseudomonadota</taxon>
        <taxon>Betaproteobacteria</taxon>
        <taxon>Burkholderiales</taxon>
        <taxon>Comamonadaceae</taxon>
        <taxon>Pulveribacter</taxon>
    </lineage>
</organism>
<dbReference type="InterPro" id="IPR036890">
    <property type="entry name" value="HATPase_C_sf"/>
</dbReference>
<dbReference type="Pfam" id="PF00989">
    <property type="entry name" value="PAS"/>
    <property type="match status" value="1"/>
</dbReference>
<dbReference type="EC" id="2.7.13.3" evidence="2"/>
<dbReference type="PANTHER" id="PTHR43547:SF2">
    <property type="entry name" value="HYBRID SIGNAL TRANSDUCTION HISTIDINE KINASE C"/>
    <property type="match status" value="1"/>
</dbReference>
<dbReference type="Gene3D" id="3.30.565.10">
    <property type="entry name" value="Histidine kinase-like ATPase, C-terminal domain"/>
    <property type="match status" value="1"/>
</dbReference>
<dbReference type="PRINTS" id="PR00344">
    <property type="entry name" value="BCTRLSENSOR"/>
</dbReference>
<evidence type="ECO:0000259" key="7">
    <source>
        <dbReference type="PROSITE" id="PS50112"/>
    </source>
</evidence>
<sequence>MSTSGFVSLSIDRGRHTVLVVDDNPATRYSTSRVLKAAGFQTLEAETGGAAIAMAHENISAVVLDVHLPDMDGFEVCRVLRADPRTAFTPVIHLSAAYVESAHKIAGLNAGADAYMVHPAEPALLVATLQALIRARMAEERVRDSEKQFRAIYDKAPVAIMLVDAEGRFADVNPQAEELFQRSRAELMGTEIAALAPHSWADVVKKRFQDNGTSSWEAEFPLLKADGREMMLNWTMSDHVEPSLHIGIVTDLTERRDFEQRRQDLLEREQAARVLAERHSRTKDDFVAVLSHELRTPLTLITGWVHMMRRANGTPETVTRGLDAIERGAKAQGRIISDILDVSRLASGKLRLHREWANPLELVRTSLDALQDQALDKGVELKVESSGAEMPAWLDTTRFQQIVWNLTTNAIKFSKCPGVVTLRLARAEDELMLTVQDQGCGIDAAFLPFLFDRFTQNDTPGNRAHGGLGLGMSIVKHLSELHGGTVRAYSEGVDRGTLMTVRLNVAHKEGAAAEQKSETSLQQEGRLLRGRDILIVEDNLDTGEMLKVVLADEGAKVRLASDYESALREFQAAWPELLVSDIGLPGRDGYDLITTVRQWERESGKSPIRAIALTAFARPQDREHALAAGFNRHLDKPLQPHVLINALVSE</sequence>
<dbReference type="InterPro" id="IPR035965">
    <property type="entry name" value="PAS-like_dom_sf"/>
</dbReference>
<proteinExistence type="predicted"/>
<dbReference type="EMBL" id="CP027792">
    <property type="protein sequence ID" value="AVP57210.1"/>
    <property type="molecule type" value="Genomic_DNA"/>
</dbReference>
<dbReference type="SUPFAM" id="SSF52172">
    <property type="entry name" value="CheY-like"/>
    <property type="match status" value="2"/>
</dbReference>
<dbReference type="InterPro" id="IPR003661">
    <property type="entry name" value="HisK_dim/P_dom"/>
</dbReference>
<feature type="domain" description="Response regulatory" evidence="6">
    <location>
        <begin position="17"/>
        <end position="133"/>
    </location>
</feature>
<reference evidence="9" key="1">
    <citation type="submission" date="2018-03" db="EMBL/GenBank/DDBJ databases">
        <title>Genome sequencing of Melaminivora sp. strain SC2-7.</title>
        <authorList>
            <person name="Kim S.-J."/>
            <person name="Heo J."/>
            <person name="Ahn J.-H."/>
            <person name="Kwon S.-W."/>
        </authorList>
    </citation>
    <scope>NUCLEOTIDE SEQUENCE [LARGE SCALE GENOMIC DNA]</scope>
    <source>
        <strain evidence="9">SC2-7</strain>
    </source>
</reference>
<feature type="domain" description="Histidine kinase" evidence="5">
    <location>
        <begin position="289"/>
        <end position="507"/>
    </location>
</feature>
<dbReference type="InterPro" id="IPR000014">
    <property type="entry name" value="PAS"/>
</dbReference>
<dbReference type="SMART" id="SM00448">
    <property type="entry name" value="REC"/>
    <property type="match status" value="2"/>
</dbReference>
<comment type="catalytic activity">
    <reaction evidence="1">
        <text>ATP + protein L-histidine = ADP + protein N-phospho-L-histidine.</text>
        <dbReference type="EC" id="2.7.13.3"/>
    </reaction>
</comment>
<dbReference type="InterPro" id="IPR003594">
    <property type="entry name" value="HATPase_dom"/>
</dbReference>
<evidence type="ECO:0000259" key="5">
    <source>
        <dbReference type="PROSITE" id="PS50109"/>
    </source>
</evidence>
<dbReference type="InterPro" id="IPR013767">
    <property type="entry name" value="PAS_fold"/>
</dbReference>
<dbReference type="Pfam" id="PF00072">
    <property type="entry name" value="Response_reg"/>
    <property type="match status" value="2"/>
</dbReference>
<gene>
    <name evidence="8" type="ORF">C7H73_05710</name>
</gene>
<evidence type="ECO:0000313" key="9">
    <source>
        <dbReference type="Proteomes" id="UP000241829"/>
    </source>
</evidence>
<dbReference type="Gene3D" id="3.30.450.20">
    <property type="entry name" value="PAS domain"/>
    <property type="match status" value="1"/>
</dbReference>
<evidence type="ECO:0000256" key="4">
    <source>
        <dbReference type="PROSITE-ProRule" id="PRU00169"/>
    </source>
</evidence>
<dbReference type="SMART" id="SM00388">
    <property type="entry name" value="HisKA"/>
    <property type="match status" value="1"/>
</dbReference>
<dbReference type="NCBIfam" id="TIGR00229">
    <property type="entry name" value="sensory_box"/>
    <property type="match status" value="1"/>
</dbReference>
<dbReference type="PROSITE" id="PS50112">
    <property type="entry name" value="PAS"/>
    <property type="match status" value="1"/>
</dbReference>
<feature type="modified residue" description="4-aspartylphosphate" evidence="4">
    <location>
        <position position="65"/>
    </location>
</feature>
<name>A0A2P1NJN8_9BURK</name>
<dbReference type="Proteomes" id="UP000241829">
    <property type="component" value="Chromosome"/>
</dbReference>
<dbReference type="CDD" id="cd00082">
    <property type="entry name" value="HisKA"/>
    <property type="match status" value="1"/>
</dbReference>
<evidence type="ECO:0000256" key="2">
    <source>
        <dbReference type="ARBA" id="ARBA00012438"/>
    </source>
</evidence>
<evidence type="ECO:0000256" key="1">
    <source>
        <dbReference type="ARBA" id="ARBA00000085"/>
    </source>
</evidence>
<dbReference type="InterPro" id="IPR011006">
    <property type="entry name" value="CheY-like_superfamily"/>
</dbReference>
<dbReference type="SMART" id="SM00387">
    <property type="entry name" value="HATPase_c"/>
    <property type="match status" value="1"/>
</dbReference>
<dbReference type="GO" id="GO:0000155">
    <property type="term" value="F:phosphorelay sensor kinase activity"/>
    <property type="evidence" value="ECO:0007669"/>
    <property type="project" value="InterPro"/>
</dbReference>
<dbReference type="Pfam" id="PF02518">
    <property type="entry name" value="HATPase_c"/>
    <property type="match status" value="1"/>
</dbReference>
<keyword evidence="8" id="KW-0808">Transferase</keyword>
<dbReference type="OrthoDB" id="9810730at2"/>
<dbReference type="PANTHER" id="PTHR43547">
    <property type="entry name" value="TWO-COMPONENT HISTIDINE KINASE"/>
    <property type="match status" value="1"/>
</dbReference>
<dbReference type="SUPFAM" id="SSF47384">
    <property type="entry name" value="Homodimeric domain of signal transducing histidine kinase"/>
    <property type="match status" value="1"/>
</dbReference>
<protein>
    <recommendedName>
        <fullName evidence="2">histidine kinase</fullName>
        <ecNumber evidence="2">2.7.13.3</ecNumber>
    </recommendedName>
</protein>
<accession>A0A2P1NJN8</accession>
<dbReference type="GO" id="GO:0006355">
    <property type="term" value="P:regulation of DNA-templated transcription"/>
    <property type="evidence" value="ECO:0007669"/>
    <property type="project" value="InterPro"/>
</dbReference>
<dbReference type="RefSeq" id="WP_106845767.1">
    <property type="nucleotide sequence ID" value="NZ_CP027792.1"/>
</dbReference>
<dbReference type="CDD" id="cd00130">
    <property type="entry name" value="PAS"/>
    <property type="match status" value="1"/>
</dbReference>
<dbReference type="Gene3D" id="1.10.287.130">
    <property type="match status" value="1"/>
</dbReference>
<dbReference type="KEGG" id="melm:C7H73_05710"/>
<feature type="domain" description="Response regulatory" evidence="6">
    <location>
        <begin position="532"/>
        <end position="650"/>
    </location>
</feature>
<feature type="domain" description="PAS" evidence="7">
    <location>
        <begin position="145"/>
        <end position="189"/>
    </location>
</feature>
<evidence type="ECO:0000313" key="8">
    <source>
        <dbReference type="EMBL" id="AVP57210.1"/>
    </source>
</evidence>
<dbReference type="SUPFAM" id="SSF55785">
    <property type="entry name" value="PYP-like sensor domain (PAS domain)"/>
    <property type="match status" value="1"/>
</dbReference>
<dbReference type="AlphaFoldDB" id="A0A2P1NJN8"/>
<dbReference type="Pfam" id="PF00512">
    <property type="entry name" value="HisKA"/>
    <property type="match status" value="1"/>
</dbReference>
<feature type="modified residue" description="4-aspartylphosphate" evidence="4">
    <location>
        <position position="581"/>
    </location>
</feature>
<dbReference type="PROSITE" id="PS50110">
    <property type="entry name" value="RESPONSE_REGULATORY"/>
    <property type="match status" value="2"/>
</dbReference>
<dbReference type="SUPFAM" id="SSF55874">
    <property type="entry name" value="ATPase domain of HSP90 chaperone/DNA topoisomerase II/histidine kinase"/>
    <property type="match status" value="1"/>
</dbReference>
<dbReference type="SMART" id="SM00091">
    <property type="entry name" value="PAS"/>
    <property type="match status" value="1"/>
</dbReference>
<dbReference type="CDD" id="cd00075">
    <property type="entry name" value="HATPase"/>
    <property type="match status" value="1"/>
</dbReference>
<keyword evidence="3 4" id="KW-0597">Phosphoprotein</keyword>
<keyword evidence="8" id="KW-0418">Kinase</keyword>